<reference evidence="3" key="1">
    <citation type="submission" date="2018-04" db="EMBL/GenBank/DDBJ databases">
        <authorList>
            <person name="Lucker S."/>
            <person name="Sakoula D."/>
        </authorList>
    </citation>
    <scope>NUCLEOTIDE SEQUENCE [LARGE SCALE GENOMIC DNA]</scope>
</reference>
<evidence type="ECO:0000313" key="3">
    <source>
        <dbReference type="Proteomes" id="UP000248168"/>
    </source>
</evidence>
<evidence type="ECO:0000313" key="2">
    <source>
        <dbReference type="EMBL" id="SPP66604.1"/>
    </source>
</evidence>
<dbReference type="Proteomes" id="UP000248168">
    <property type="component" value="Unassembled WGS sequence"/>
</dbReference>
<organism evidence="2 3">
    <name type="scientific">Nitrospira lenta</name>
    <dbReference type="NCBI Taxonomy" id="1436998"/>
    <lineage>
        <taxon>Bacteria</taxon>
        <taxon>Pseudomonadati</taxon>
        <taxon>Nitrospirota</taxon>
        <taxon>Nitrospiria</taxon>
        <taxon>Nitrospirales</taxon>
        <taxon>Nitrospiraceae</taxon>
        <taxon>Nitrospira</taxon>
    </lineage>
</organism>
<proteinExistence type="predicted"/>
<feature type="region of interest" description="Disordered" evidence="1">
    <location>
        <begin position="1"/>
        <end position="23"/>
    </location>
</feature>
<protein>
    <submittedName>
        <fullName evidence="2">Uncharacterized protein</fullName>
    </submittedName>
</protein>
<dbReference type="InParanoid" id="A0A330LBE4"/>
<evidence type="ECO:0000256" key="1">
    <source>
        <dbReference type="SAM" id="MobiDB-lite"/>
    </source>
</evidence>
<dbReference type="EMBL" id="OUNR01000021">
    <property type="protein sequence ID" value="SPP66604.1"/>
    <property type="molecule type" value="Genomic_DNA"/>
</dbReference>
<dbReference type="AlphaFoldDB" id="A0A330LBE4"/>
<sequence length="114" mass="12415">MSSSKRSAPIALHTAGTKRSSEAALQTKQLRYAPLSQPAFAPPQMSEPRDADAPSIFHMTDKIRAEVIYSPRNLCYTCHIDSQLFTSKGGEVLMATKKAAAKKPVKKAAAKKKK</sequence>
<name>A0A330LBE4_9BACT</name>
<keyword evidence="3" id="KW-1185">Reference proteome</keyword>
<dbReference type="RefSeq" id="WP_121990754.1">
    <property type="nucleotide sequence ID" value="NZ_OUNR01000021.1"/>
</dbReference>
<accession>A0A330LBE4</accession>
<gene>
    <name evidence="2" type="ORF">NITLEN_80028</name>
</gene>